<evidence type="ECO:0000313" key="1">
    <source>
        <dbReference type="EMBL" id="QAR30769.1"/>
    </source>
</evidence>
<dbReference type="OrthoDB" id="1324639at2"/>
<evidence type="ECO:0000313" key="2">
    <source>
        <dbReference type="Proteomes" id="UP000287701"/>
    </source>
</evidence>
<gene>
    <name evidence="1" type="ORF">EQP59_05165</name>
</gene>
<dbReference type="RefSeq" id="WP_128501244.1">
    <property type="nucleotide sequence ID" value="NZ_CP035107.1"/>
</dbReference>
<reference evidence="1 2" key="1">
    <citation type="submission" date="2019-01" db="EMBL/GenBank/DDBJ databases">
        <title>Whole Genome of Ornithobacterium rhinotracheale FARPER-174b.</title>
        <authorList>
            <person name="Tataje-Lavanda L.A."/>
            <person name="Montalvan A."/>
            <person name="Montesinos R."/>
            <person name="Zimic M."/>
            <person name="Fernandez-Sanchez M."/>
            <person name="Fernandez-Diaz M."/>
        </authorList>
    </citation>
    <scope>NUCLEOTIDE SEQUENCE [LARGE SCALE GENOMIC DNA]</scope>
    <source>
        <strain evidence="1 2">FARPER-174b</strain>
    </source>
</reference>
<organism evidence="1 2">
    <name type="scientific">Ornithobacterium rhinotracheale</name>
    <dbReference type="NCBI Taxonomy" id="28251"/>
    <lineage>
        <taxon>Bacteria</taxon>
        <taxon>Pseudomonadati</taxon>
        <taxon>Bacteroidota</taxon>
        <taxon>Flavobacteriia</taxon>
        <taxon>Flavobacteriales</taxon>
        <taxon>Weeksellaceae</taxon>
        <taxon>Ornithobacterium</taxon>
    </lineage>
</organism>
<dbReference type="EMBL" id="CP035107">
    <property type="protein sequence ID" value="QAR30769.1"/>
    <property type="molecule type" value="Genomic_DNA"/>
</dbReference>
<accession>A0A3R5Y3E7</accession>
<sequence>MLESEFKSTLYLLSDTGSDANKLAEHFFSGEGKLFSFSSSTNLANEIKNSNQFDEFKKALDNKINNEAKDGCLKKEKEDKVSAICYRSSYKIIEV</sequence>
<dbReference type="Proteomes" id="UP000287701">
    <property type="component" value="Chromosome"/>
</dbReference>
<dbReference type="AlphaFoldDB" id="A0A3R5Y3E7"/>
<protein>
    <submittedName>
        <fullName evidence="1">Uncharacterized protein</fullName>
    </submittedName>
</protein>
<proteinExistence type="predicted"/>
<name>A0A3R5Y3E7_ORNRH</name>